<protein>
    <submittedName>
        <fullName evidence="1">Uncharacterized protein</fullName>
    </submittedName>
</protein>
<sequence>MRVCLVLTGEELPVEVEFLPGVAHESRFLKSLHLNFELEIRYSDIIFTNYLLEDMHEQEQIGWRVK</sequence>
<dbReference type="EMBL" id="JAHYXK010000004">
    <property type="protein sequence ID" value="MBW7466687.1"/>
    <property type="molecule type" value="Genomic_DNA"/>
</dbReference>
<organism evidence="1 2">
    <name type="scientific">Pontibacter aydingkolensis</name>
    <dbReference type="NCBI Taxonomy" id="1911536"/>
    <lineage>
        <taxon>Bacteria</taxon>
        <taxon>Pseudomonadati</taxon>
        <taxon>Bacteroidota</taxon>
        <taxon>Cytophagia</taxon>
        <taxon>Cytophagales</taxon>
        <taxon>Hymenobacteraceae</taxon>
        <taxon>Pontibacter</taxon>
    </lineage>
</organism>
<keyword evidence="2" id="KW-1185">Reference proteome</keyword>
<name>A0ABS7CS56_9BACT</name>
<reference evidence="1 2" key="1">
    <citation type="journal article" date="2016" name="Int. J. Syst. Evol. Microbiol.">
        <title>Pontibacter aydingkolensis sp. nov., isolated from soil of a salt lake.</title>
        <authorList>
            <person name="Osman G."/>
            <person name="Zhang T."/>
            <person name="Lou K."/>
            <person name="Gao Y."/>
            <person name="Chang W."/>
            <person name="Lin Q."/>
            <person name="Yang H.M."/>
            <person name="Huo X.D."/>
            <person name="Wang N."/>
        </authorList>
    </citation>
    <scope>NUCLEOTIDE SEQUENCE [LARGE SCALE GENOMIC DNA]</scope>
    <source>
        <strain evidence="1 2">KACC 19255</strain>
    </source>
</reference>
<accession>A0ABS7CS56</accession>
<dbReference type="Proteomes" id="UP000813018">
    <property type="component" value="Unassembled WGS sequence"/>
</dbReference>
<proteinExistence type="predicted"/>
<comment type="caution">
    <text evidence="1">The sequence shown here is derived from an EMBL/GenBank/DDBJ whole genome shotgun (WGS) entry which is preliminary data.</text>
</comment>
<evidence type="ECO:0000313" key="2">
    <source>
        <dbReference type="Proteomes" id="UP000813018"/>
    </source>
</evidence>
<gene>
    <name evidence="1" type="ORF">K0O23_06380</name>
</gene>
<dbReference type="RefSeq" id="WP_354353708.1">
    <property type="nucleotide sequence ID" value="NZ_JBEPLK010000019.1"/>
</dbReference>
<evidence type="ECO:0000313" key="1">
    <source>
        <dbReference type="EMBL" id="MBW7466687.1"/>
    </source>
</evidence>